<dbReference type="AlphaFoldDB" id="A0A2W2BZA5"/>
<evidence type="ECO:0000259" key="2">
    <source>
        <dbReference type="PROSITE" id="PS51332"/>
    </source>
</evidence>
<proteinExistence type="predicted"/>
<organism evidence="3 4">
    <name type="scientific">Aestuariivirga litoralis</name>
    <dbReference type="NCBI Taxonomy" id="2650924"/>
    <lineage>
        <taxon>Bacteria</taxon>
        <taxon>Pseudomonadati</taxon>
        <taxon>Pseudomonadota</taxon>
        <taxon>Alphaproteobacteria</taxon>
        <taxon>Hyphomicrobiales</taxon>
        <taxon>Aestuariivirgaceae</taxon>
        <taxon>Aestuariivirga</taxon>
    </lineage>
</organism>
<keyword evidence="4" id="KW-1185">Reference proteome</keyword>
<dbReference type="EMBL" id="QKVK01000001">
    <property type="protein sequence ID" value="PZF78816.1"/>
    <property type="molecule type" value="Genomic_DNA"/>
</dbReference>
<dbReference type="Pfam" id="PF02310">
    <property type="entry name" value="B12-binding"/>
    <property type="match status" value="1"/>
</dbReference>
<dbReference type="SUPFAM" id="SSF52242">
    <property type="entry name" value="Cobalamin (vitamin B12)-binding domain"/>
    <property type="match status" value="1"/>
</dbReference>
<protein>
    <submittedName>
        <fullName evidence="3">Coenzyme B12-binding protein</fullName>
    </submittedName>
</protein>
<dbReference type="Proteomes" id="UP000248795">
    <property type="component" value="Unassembled WGS sequence"/>
</dbReference>
<dbReference type="InterPro" id="IPR006158">
    <property type="entry name" value="Cobalamin-bd"/>
</dbReference>
<dbReference type="GO" id="GO:0031419">
    <property type="term" value="F:cobalamin binding"/>
    <property type="evidence" value="ECO:0007669"/>
    <property type="project" value="InterPro"/>
</dbReference>
<dbReference type="Gene3D" id="3.40.50.280">
    <property type="entry name" value="Cobalamin-binding domain"/>
    <property type="match status" value="1"/>
</dbReference>
<feature type="region of interest" description="Disordered" evidence="1">
    <location>
        <begin position="1"/>
        <end position="43"/>
    </location>
</feature>
<feature type="domain" description="B12-binding" evidence="2">
    <location>
        <begin position="192"/>
        <end position="319"/>
    </location>
</feature>
<sequence length="319" mass="34213">MRLQPALSSDRYRGRPHSKMRRPDRVGMADDQDEDGGMASVKPDFLSGEDAGAGGGFLPPLEITVDVPDFRYAKLSRIVAEHVLPQLVALHEPQPPVQPAAVLRTSEIAELARLVMGADNDDATNYVLKLKDGGVSLDDLHVELLEPTARLLGDLWNEDKADFLDVTIGVSRLQRLVHVFEGLGQIPDYDEKRRVLLAAAPGEQHSLGSTIVQKFLRAGGWHVWSCASPDAGEPAEIAAREWFAVVGFSLGSDVHLGLLKDAIALVRARSLNPRVGIMIGGSAVSRDPDLVRKVGADGTAANGPAAVVLAKKLLAEALV</sequence>
<dbReference type="GO" id="GO:0046872">
    <property type="term" value="F:metal ion binding"/>
    <property type="evidence" value="ECO:0007669"/>
    <property type="project" value="InterPro"/>
</dbReference>
<dbReference type="InterPro" id="IPR036724">
    <property type="entry name" value="Cobalamin-bd_sf"/>
</dbReference>
<gene>
    <name evidence="3" type="ORF">DK847_03195</name>
</gene>
<comment type="caution">
    <text evidence="3">The sequence shown here is derived from an EMBL/GenBank/DDBJ whole genome shotgun (WGS) entry which is preliminary data.</text>
</comment>
<dbReference type="PROSITE" id="PS51332">
    <property type="entry name" value="B12_BINDING"/>
    <property type="match status" value="1"/>
</dbReference>
<reference evidence="4" key="1">
    <citation type="submission" date="2018-06" db="EMBL/GenBank/DDBJ databases">
        <title>Aestuariibacter litoralis strain KCTC 52945T.</title>
        <authorList>
            <person name="Li X."/>
            <person name="Salam N."/>
            <person name="Li J.-L."/>
            <person name="Chen Y.-M."/>
            <person name="Yang Z.-W."/>
            <person name="Zhang L.-Y."/>
            <person name="Han M.-X."/>
            <person name="Xiao M."/>
            <person name="Li W.-J."/>
        </authorList>
    </citation>
    <scope>NUCLEOTIDE SEQUENCE [LARGE SCALE GENOMIC DNA]</scope>
    <source>
        <strain evidence="4">KCTC 52945</strain>
    </source>
</reference>
<accession>A0A2W2BZA5</accession>
<evidence type="ECO:0000313" key="4">
    <source>
        <dbReference type="Proteomes" id="UP000248795"/>
    </source>
</evidence>
<evidence type="ECO:0000256" key="1">
    <source>
        <dbReference type="SAM" id="MobiDB-lite"/>
    </source>
</evidence>
<dbReference type="CDD" id="cd02065">
    <property type="entry name" value="B12-binding_like"/>
    <property type="match status" value="1"/>
</dbReference>
<evidence type="ECO:0000313" key="3">
    <source>
        <dbReference type="EMBL" id="PZF78816.1"/>
    </source>
</evidence>
<name>A0A2W2BZA5_9HYPH</name>